<evidence type="ECO:0000313" key="2">
    <source>
        <dbReference type="Proteomes" id="UP000177171"/>
    </source>
</evidence>
<comment type="caution">
    <text evidence="1">The sequence shown here is derived from an EMBL/GenBank/DDBJ whole genome shotgun (WGS) entry which is preliminary data.</text>
</comment>
<dbReference type="EMBL" id="MHQY01000003">
    <property type="protein sequence ID" value="OHA14750.1"/>
    <property type="molecule type" value="Genomic_DNA"/>
</dbReference>
<reference evidence="1 2" key="1">
    <citation type="journal article" date="2016" name="Nat. Commun.">
        <title>Thousands of microbial genomes shed light on interconnected biogeochemical processes in an aquifer system.</title>
        <authorList>
            <person name="Anantharaman K."/>
            <person name="Brown C.T."/>
            <person name="Hug L.A."/>
            <person name="Sharon I."/>
            <person name="Castelle C.J."/>
            <person name="Probst A.J."/>
            <person name="Thomas B.C."/>
            <person name="Singh A."/>
            <person name="Wilkins M.J."/>
            <person name="Karaoz U."/>
            <person name="Brodie E.L."/>
            <person name="Williams K.H."/>
            <person name="Hubbard S.S."/>
            <person name="Banfield J.F."/>
        </authorList>
    </citation>
    <scope>NUCLEOTIDE SEQUENCE [LARGE SCALE GENOMIC DNA]</scope>
</reference>
<dbReference type="AlphaFoldDB" id="A0A1G2LSZ2"/>
<protein>
    <submittedName>
        <fullName evidence="1">Uncharacterized protein</fullName>
    </submittedName>
</protein>
<organism evidence="1 2">
    <name type="scientific">Candidatus Sungbacteria bacterium RIFCSPLOWO2_12_FULL_41_11</name>
    <dbReference type="NCBI Taxonomy" id="1802286"/>
    <lineage>
        <taxon>Bacteria</taxon>
        <taxon>Candidatus Sungiibacteriota</taxon>
    </lineage>
</organism>
<name>A0A1G2LSZ2_9BACT</name>
<proteinExistence type="predicted"/>
<dbReference type="Proteomes" id="UP000177171">
    <property type="component" value="Unassembled WGS sequence"/>
</dbReference>
<evidence type="ECO:0000313" key="1">
    <source>
        <dbReference type="EMBL" id="OHA14750.1"/>
    </source>
</evidence>
<sequence>MNFLRHASAPSTLDIQRYREVFTSWVHGQDEPIPIFTEIAGRTNTEVNLTEEQLEVILELLRNQTIELEVARAEKHKEDNLKTRCEEFINQQLAEINA</sequence>
<accession>A0A1G2LSZ2</accession>
<gene>
    <name evidence="1" type="ORF">A3G49_03395</name>
</gene>